<dbReference type="Pfam" id="PF00805">
    <property type="entry name" value="Pentapeptide"/>
    <property type="match status" value="3"/>
</dbReference>
<feature type="compositionally biased region" description="Polar residues" evidence="1">
    <location>
        <begin position="455"/>
        <end position="464"/>
    </location>
</feature>
<dbReference type="AlphaFoldDB" id="A0A1C3K2B8"/>
<accession>A0A1C3K2B8</accession>
<dbReference type="SUPFAM" id="SSF141571">
    <property type="entry name" value="Pentapeptide repeat-like"/>
    <property type="match status" value="2"/>
</dbReference>
<dbReference type="PANTHER" id="PTHR14136:SF17">
    <property type="entry name" value="BTB_POZ DOMAIN-CONTAINING PROTEIN KCTD9"/>
    <property type="match status" value="1"/>
</dbReference>
<feature type="region of interest" description="Disordered" evidence="1">
    <location>
        <begin position="447"/>
        <end position="468"/>
    </location>
</feature>
<evidence type="ECO:0000313" key="4">
    <source>
        <dbReference type="EMBL" id="SOE52202.1"/>
    </source>
</evidence>
<dbReference type="STRING" id="1851544.ODI_01276"/>
<dbReference type="PANTHER" id="PTHR14136">
    <property type="entry name" value="BTB_POZ DOMAIN-CONTAINING PROTEIN KCTD9"/>
    <property type="match status" value="1"/>
</dbReference>
<dbReference type="EMBL" id="FLRC01000022">
    <property type="protein sequence ID" value="SBT25649.1"/>
    <property type="molecule type" value="Genomic_DNA"/>
</dbReference>
<dbReference type="RefSeq" id="WP_067754003.1">
    <property type="nucleotide sequence ID" value="NZ_LT907988.1"/>
</dbReference>
<reference evidence="3 5" key="1">
    <citation type="submission" date="2016-06" db="EMBL/GenBank/DDBJ databases">
        <authorList>
            <person name="Kjaerup R.B."/>
            <person name="Dalgaard T.S."/>
            <person name="Juul-Madsen H.R."/>
        </authorList>
    </citation>
    <scope>NUCLEOTIDE SEQUENCE [LARGE SCALE GENOMIC DNA]</scope>
    <source>
        <strain evidence="3">Orrdi1</strain>
    </source>
</reference>
<dbReference type="Gene3D" id="2.160.20.80">
    <property type="entry name" value="E3 ubiquitin-protein ligase SopA"/>
    <property type="match status" value="3"/>
</dbReference>
<feature type="domain" description="DUF2169" evidence="2">
    <location>
        <begin position="20"/>
        <end position="292"/>
    </location>
</feature>
<gene>
    <name evidence="3" type="ORF">ODI_01276</name>
    <name evidence="4" type="ORF">ODI_R3991</name>
</gene>
<dbReference type="InterPro" id="IPR018683">
    <property type="entry name" value="DUF2169"/>
</dbReference>
<dbReference type="Proteomes" id="UP000078558">
    <property type="component" value="Chromosome I"/>
</dbReference>
<dbReference type="EMBL" id="LT907988">
    <property type="protein sequence ID" value="SOE52202.1"/>
    <property type="molecule type" value="Genomic_DNA"/>
</dbReference>
<keyword evidence="5" id="KW-1185">Reference proteome</keyword>
<evidence type="ECO:0000259" key="2">
    <source>
        <dbReference type="Pfam" id="PF09937"/>
    </source>
</evidence>
<evidence type="ECO:0000256" key="1">
    <source>
        <dbReference type="SAM" id="MobiDB-lite"/>
    </source>
</evidence>
<evidence type="ECO:0000313" key="3">
    <source>
        <dbReference type="EMBL" id="SBT25649.1"/>
    </source>
</evidence>
<dbReference type="InterPro" id="IPR001646">
    <property type="entry name" value="5peptide_repeat"/>
</dbReference>
<sequence>MRILKPLRLGMLTRPYQYRGRQQLGVSVFAFATLDPQPVLLPEADLWTTAGEVLDEDEALDMAVPKPCAEFLVSGKAWSHDARQPERCAVLVSVAGKEKHLLVTGKRAWVQGRMTEPAAVEGVPVNWRHAYGGPDFAENPVGLGAAVGEGELRWAPQVEAFDDRMTHEHGACRPVGLGAISPIRPRRFKLSGEFDPGWPEKGFPGFPDTLDPHFFNAASPDQWFAGQPALPPRAPYRIGNMHPRRVVLEGELPAWRGRCFVRRHGEDALEEIALRHTTAWFFPDRERVLLIFQGAAPIATDDASDLEVIMPALETLDCPRELAHYQHTLARRLPREEGALYALRDKDLVPESAMRELVDMDENFSTPLVVNQRQRADNLRRDMMDRVKEAGQDPAQFDVQEDPVPSMRSLDDLPDFSRQMRRRTREAKARALRQRREADARFAQHFPTAPGGAASASQVVTTPQPGGPPRIADESAAEGFMAMAQRAQAAGADSGMTPEKVQAMMQEARERLGQVYLRGAHIQNAPLATPHSRVVRMRGRVESLLAGSRDLSGLDLTGVDLSGLDMSGARCRGVWMEGADLRGASLAGADLREAVLTRAVMMETDCRGADFTRANLGRLDAFDACFAQARFQETTLDEAEFEYCDFTGTRIQDCAPSGVGFRDCDFSKARLEAVTFWQDAYLIRGAHAEAVLHRVVWLDSDLEDADYSHATLTACAWVQSSFDTPPVFSHARLTTCCAVETDLDAARFDHAHLKECNLRDIALDGADFTGARLQRCDFSESTLREAIFTRADARESIFMEADLQGAVLRDTDLIDALMQKSDFRHADLSGANLFRADISQGRLDHSTRTDGAYVKFAKTLPVAPAGEPA</sequence>
<name>A0A1C3K2B8_9BURK</name>
<protein>
    <recommendedName>
        <fullName evidence="2">DUF2169 domain-containing protein</fullName>
    </recommendedName>
</protein>
<dbReference type="OrthoDB" id="237820at2"/>
<evidence type="ECO:0000313" key="5">
    <source>
        <dbReference type="Proteomes" id="UP000078558"/>
    </source>
</evidence>
<proteinExistence type="predicted"/>
<organism evidence="3 5">
    <name type="scientific">Orrella dioscoreae</name>
    <dbReference type="NCBI Taxonomy" id="1851544"/>
    <lineage>
        <taxon>Bacteria</taxon>
        <taxon>Pseudomonadati</taxon>
        <taxon>Pseudomonadota</taxon>
        <taxon>Betaproteobacteria</taxon>
        <taxon>Burkholderiales</taxon>
        <taxon>Alcaligenaceae</taxon>
        <taxon>Orrella</taxon>
    </lineage>
</organism>
<dbReference type="Pfam" id="PF13599">
    <property type="entry name" value="Pentapeptide_4"/>
    <property type="match status" value="1"/>
</dbReference>
<dbReference type="Pfam" id="PF09937">
    <property type="entry name" value="DUF2169"/>
    <property type="match status" value="1"/>
</dbReference>
<dbReference type="KEGG" id="odi:ODI_R3991"/>
<dbReference type="InterPro" id="IPR051082">
    <property type="entry name" value="Pentapeptide-BTB/POZ_domain"/>
</dbReference>
<reference evidence="4 5" key="2">
    <citation type="submission" date="2017-08" db="EMBL/GenBank/DDBJ databases">
        <authorList>
            <person name="de Groot N.N."/>
        </authorList>
    </citation>
    <scope>NUCLEOTIDE SEQUENCE [LARGE SCALE GENOMIC DNA]</scope>
    <source>
        <strain evidence="4">Orrdi1</strain>
    </source>
</reference>